<organism evidence="1 2">
    <name type="scientific">Zingiber officinale</name>
    <name type="common">Ginger</name>
    <name type="synonym">Amomum zingiber</name>
    <dbReference type="NCBI Taxonomy" id="94328"/>
    <lineage>
        <taxon>Eukaryota</taxon>
        <taxon>Viridiplantae</taxon>
        <taxon>Streptophyta</taxon>
        <taxon>Embryophyta</taxon>
        <taxon>Tracheophyta</taxon>
        <taxon>Spermatophyta</taxon>
        <taxon>Magnoliopsida</taxon>
        <taxon>Liliopsida</taxon>
        <taxon>Zingiberales</taxon>
        <taxon>Zingiberaceae</taxon>
        <taxon>Zingiber</taxon>
    </lineage>
</organism>
<dbReference type="AlphaFoldDB" id="A0A8J5IF00"/>
<evidence type="ECO:0000313" key="2">
    <source>
        <dbReference type="Proteomes" id="UP000734854"/>
    </source>
</evidence>
<keyword evidence="2" id="KW-1185">Reference proteome</keyword>
<dbReference type="PANTHER" id="PTHR33168">
    <property type="entry name" value="STRESS INDUCED PROTEIN-RELATED"/>
    <property type="match status" value="1"/>
</dbReference>
<sequence length="109" mass="12721">MLVRFINFRCGGAIAPAIVQKLMRKLTRKLMRKVKRKSHVLCMTTTTRPAAFQRQYDPLSYSKNFEPTFDQLDDDFQHFNHTFSSRFAPAAASDWSSCDKQRDHVHVVQ</sequence>
<dbReference type="Proteomes" id="UP000734854">
    <property type="component" value="Unassembled WGS sequence"/>
</dbReference>
<comment type="caution">
    <text evidence="1">The sequence shown here is derived from an EMBL/GenBank/DDBJ whole genome shotgun (WGS) entry which is preliminary data.</text>
</comment>
<reference evidence="1 2" key="1">
    <citation type="submission" date="2020-08" db="EMBL/GenBank/DDBJ databases">
        <title>Plant Genome Project.</title>
        <authorList>
            <person name="Zhang R.-G."/>
        </authorList>
    </citation>
    <scope>NUCLEOTIDE SEQUENCE [LARGE SCALE GENOMIC DNA]</scope>
    <source>
        <tissue evidence="1">Rhizome</tissue>
    </source>
</reference>
<evidence type="ECO:0000313" key="1">
    <source>
        <dbReference type="EMBL" id="KAG6539305.1"/>
    </source>
</evidence>
<gene>
    <name evidence="1" type="ORF">ZIOFF_004470</name>
</gene>
<accession>A0A8J5IF00</accession>
<dbReference type="EMBL" id="JACMSC010000001">
    <property type="protein sequence ID" value="KAG6539305.1"/>
    <property type="molecule type" value="Genomic_DNA"/>
</dbReference>
<name>A0A8J5IF00_ZINOF</name>
<protein>
    <submittedName>
        <fullName evidence="1">Uncharacterized protein</fullName>
    </submittedName>
</protein>
<proteinExistence type="predicted"/>